<dbReference type="STRING" id="7209.A0A1I7VG74"/>
<dbReference type="PANTHER" id="PTHR22954:SF3">
    <property type="entry name" value="PROTEIN CBG08539"/>
    <property type="match status" value="1"/>
</dbReference>
<dbReference type="Proteomes" id="UP000095285">
    <property type="component" value="Unassembled WGS sequence"/>
</dbReference>
<proteinExistence type="predicted"/>
<protein>
    <submittedName>
        <fullName evidence="2">Type IV secretion protein Dot</fullName>
    </submittedName>
</protein>
<reference evidence="2" key="2">
    <citation type="submission" date="2016-11" db="UniProtKB">
        <authorList>
            <consortium name="WormBaseParasite"/>
        </authorList>
    </citation>
    <scope>IDENTIFICATION</scope>
</reference>
<dbReference type="Pfam" id="PF03564">
    <property type="entry name" value="DUF1759"/>
    <property type="match status" value="1"/>
</dbReference>
<evidence type="ECO:0000313" key="2">
    <source>
        <dbReference type="WBParaSite" id="EN70_2203"/>
    </source>
</evidence>
<dbReference type="InterPro" id="IPR005312">
    <property type="entry name" value="DUF1759"/>
</dbReference>
<name>A0A1I7VG74_LOALO</name>
<organism evidence="1 2">
    <name type="scientific">Loa loa</name>
    <name type="common">Eye worm</name>
    <name type="synonym">Filaria loa</name>
    <dbReference type="NCBI Taxonomy" id="7209"/>
    <lineage>
        <taxon>Eukaryota</taxon>
        <taxon>Metazoa</taxon>
        <taxon>Ecdysozoa</taxon>
        <taxon>Nematoda</taxon>
        <taxon>Chromadorea</taxon>
        <taxon>Rhabditida</taxon>
        <taxon>Spirurina</taxon>
        <taxon>Spiruromorpha</taxon>
        <taxon>Filarioidea</taxon>
        <taxon>Onchocercidae</taxon>
        <taxon>Loa</taxon>
    </lineage>
</organism>
<reference evidence="1" key="1">
    <citation type="submission" date="2012-04" db="EMBL/GenBank/DDBJ databases">
        <title>The Genome Sequence of Loa loa.</title>
        <authorList>
            <consortium name="The Broad Institute Genome Sequencing Platform"/>
            <consortium name="Broad Institute Genome Sequencing Center for Infectious Disease"/>
            <person name="Nutman T.B."/>
            <person name="Fink D.L."/>
            <person name="Russ C."/>
            <person name="Young S."/>
            <person name="Zeng Q."/>
            <person name="Gargeya S."/>
            <person name="Alvarado L."/>
            <person name="Berlin A."/>
            <person name="Chapman S.B."/>
            <person name="Chen Z."/>
            <person name="Freedman E."/>
            <person name="Gellesch M."/>
            <person name="Goldberg J."/>
            <person name="Griggs A."/>
            <person name="Gujja S."/>
            <person name="Heilman E.R."/>
            <person name="Heiman D."/>
            <person name="Howarth C."/>
            <person name="Mehta T."/>
            <person name="Neiman D."/>
            <person name="Pearson M."/>
            <person name="Roberts A."/>
            <person name="Saif S."/>
            <person name="Shea T."/>
            <person name="Shenoy N."/>
            <person name="Sisk P."/>
            <person name="Stolte C."/>
            <person name="Sykes S."/>
            <person name="White J."/>
            <person name="Yandava C."/>
            <person name="Haas B."/>
            <person name="Henn M.R."/>
            <person name="Nusbaum C."/>
            <person name="Birren B."/>
        </authorList>
    </citation>
    <scope>NUCLEOTIDE SEQUENCE [LARGE SCALE GENOMIC DNA]</scope>
</reference>
<evidence type="ECO:0000313" key="1">
    <source>
        <dbReference type="Proteomes" id="UP000095285"/>
    </source>
</evidence>
<dbReference type="PANTHER" id="PTHR22954">
    <property type="entry name" value="RETROVIRAL PROTEASE-RELATED"/>
    <property type="match status" value="1"/>
</dbReference>
<accession>A0A1I7VG74</accession>
<dbReference type="WBParaSite" id="EN70_2203">
    <property type="protein sequence ID" value="EN70_2203"/>
    <property type="gene ID" value="EN70_2203"/>
</dbReference>
<sequence>MALKSSNNYHKKRDEEEKVFESILEGEQGLFRVMHEGQEAIITLIRHKNETEQKLEGILKVVRKEQEIIIPSPNHTVQLLQLSLPTFNGDPRQWRQFWSSFGAAVHSQTIPDIQKLNYLYSCLRGEALQAVSGYEIAPENYGIIKQLLKNKCDPSTIASILYRELQSFKQNQKEWMTTIENIERVL</sequence>
<keyword evidence="1" id="KW-1185">Reference proteome</keyword>
<dbReference type="AlphaFoldDB" id="A0A1I7VG74"/>